<dbReference type="InterPro" id="IPR008930">
    <property type="entry name" value="Terpenoid_cyclase/PrenylTrfase"/>
</dbReference>
<dbReference type="SUPFAM" id="SSF48239">
    <property type="entry name" value="Terpenoid cyclases/Protein prenyltransferases"/>
    <property type="match status" value="1"/>
</dbReference>
<evidence type="ECO:0000256" key="1">
    <source>
        <dbReference type="SAM" id="SignalP"/>
    </source>
</evidence>
<dbReference type="Proteomes" id="UP000318478">
    <property type="component" value="Unassembled WGS sequence"/>
</dbReference>
<dbReference type="CDD" id="cd00688">
    <property type="entry name" value="ISOPREN_C2_like"/>
    <property type="match status" value="1"/>
</dbReference>
<keyword evidence="1" id="KW-0732">Signal</keyword>
<feature type="signal peptide" evidence="1">
    <location>
        <begin position="1"/>
        <end position="21"/>
    </location>
</feature>
<dbReference type="GO" id="GO:0016740">
    <property type="term" value="F:transferase activity"/>
    <property type="evidence" value="ECO:0007669"/>
    <property type="project" value="UniProtKB-KW"/>
</dbReference>
<evidence type="ECO:0000313" key="4">
    <source>
        <dbReference type="Proteomes" id="UP000318478"/>
    </source>
</evidence>
<accession>A0A5C5YTH7</accession>
<dbReference type="Pfam" id="PF13243">
    <property type="entry name" value="SQHop_cyclase_C"/>
    <property type="match status" value="1"/>
</dbReference>
<sequence length="364" mass="38926" precursor="true">MRLRALSACVALLCLVTAAPAADLPNDAASKYESIVGQGTEYLIGAQAEDGSWSGYAGPAVTALAAEALMANGRTPSDPVVKKALAYVVGFAKPDGGVYGEGSNHRNYETCLAVMCLSRANKDGRYDALLKKADGFLKGLQWDDGEGHDASSLSYGGAGYGSHERPDLSNTGFFIEALKELGAGPDDPAMQRALQFVSRCQNLETEHNPTEFAAKVNDGGFYYTVAAGGSSQAGETPEGGLRSYGSMTYAGLKSMLFAGVDKDDPRVKAAYTWITKHYTLDENPGMGSSGQYYYYHIFAKALAAMGVEKLDASSGEHDWRVDLIEQLASTQRADGSWVNADERWMESDPNLVTAYSLMALSYAR</sequence>
<feature type="domain" description="Squalene cyclase C-terminal" evidence="2">
    <location>
        <begin position="61"/>
        <end position="216"/>
    </location>
</feature>
<proteinExistence type="predicted"/>
<keyword evidence="4" id="KW-1185">Reference proteome</keyword>
<dbReference type="Gene3D" id="1.50.10.20">
    <property type="match status" value="3"/>
</dbReference>
<feature type="chain" id="PRO_5022923554" evidence="1">
    <location>
        <begin position="22"/>
        <end position="364"/>
    </location>
</feature>
<dbReference type="AlphaFoldDB" id="A0A5C5YTH7"/>
<protein>
    <submittedName>
        <fullName evidence="3">Prenyltransferase and squalene oxidase repeat protein</fullName>
    </submittedName>
</protein>
<dbReference type="InterPro" id="IPR032696">
    <property type="entry name" value="SQ_cyclase_C"/>
</dbReference>
<reference evidence="3 4" key="1">
    <citation type="submission" date="2019-02" db="EMBL/GenBank/DDBJ databases">
        <title>Deep-cultivation of Planctomycetes and their phenomic and genomic characterization uncovers novel biology.</title>
        <authorList>
            <person name="Wiegand S."/>
            <person name="Jogler M."/>
            <person name="Boedeker C."/>
            <person name="Pinto D."/>
            <person name="Vollmers J."/>
            <person name="Rivas-Marin E."/>
            <person name="Kohn T."/>
            <person name="Peeters S.H."/>
            <person name="Heuer A."/>
            <person name="Rast P."/>
            <person name="Oberbeckmann S."/>
            <person name="Bunk B."/>
            <person name="Jeske O."/>
            <person name="Meyerdierks A."/>
            <person name="Storesund J.E."/>
            <person name="Kallscheuer N."/>
            <person name="Luecker S."/>
            <person name="Lage O.M."/>
            <person name="Pohl T."/>
            <person name="Merkel B.J."/>
            <person name="Hornburger P."/>
            <person name="Mueller R.-W."/>
            <person name="Bruemmer F."/>
            <person name="Labrenz M."/>
            <person name="Spormann A.M."/>
            <person name="Op Den Camp H."/>
            <person name="Overmann J."/>
            <person name="Amann R."/>
            <person name="Jetten M.S.M."/>
            <person name="Mascher T."/>
            <person name="Medema M.H."/>
            <person name="Devos D.P."/>
            <person name="Kaster A.-K."/>
            <person name="Ovreas L."/>
            <person name="Rohde M."/>
            <person name="Galperin M.Y."/>
            <person name="Jogler C."/>
        </authorList>
    </citation>
    <scope>NUCLEOTIDE SEQUENCE [LARGE SCALE GENOMIC DNA]</scope>
    <source>
        <strain evidence="3 4">Pla123a</strain>
    </source>
</reference>
<keyword evidence="3" id="KW-0808">Transferase</keyword>
<evidence type="ECO:0000259" key="2">
    <source>
        <dbReference type="Pfam" id="PF13243"/>
    </source>
</evidence>
<organism evidence="3 4">
    <name type="scientific">Posidoniimonas polymericola</name>
    <dbReference type="NCBI Taxonomy" id="2528002"/>
    <lineage>
        <taxon>Bacteria</taxon>
        <taxon>Pseudomonadati</taxon>
        <taxon>Planctomycetota</taxon>
        <taxon>Planctomycetia</taxon>
        <taxon>Pirellulales</taxon>
        <taxon>Lacipirellulaceae</taxon>
        <taxon>Posidoniimonas</taxon>
    </lineage>
</organism>
<evidence type="ECO:0000313" key="3">
    <source>
        <dbReference type="EMBL" id="TWT78111.1"/>
    </source>
</evidence>
<name>A0A5C5YTH7_9BACT</name>
<comment type="caution">
    <text evidence="3">The sequence shown here is derived from an EMBL/GenBank/DDBJ whole genome shotgun (WGS) entry which is preliminary data.</text>
</comment>
<gene>
    <name evidence="3" type="ORF">Pla123a_09000</name>
</gene>
<dbReference type="RefSeq" id="WP_146584350.1">
    <property type="nucleotide sequence ID" value="NZ_SJPO01000002.1"/>
</dbReference>
<dbReference type="EMBL" id="SJPO01000002">
    <property type="protein sequence ID" value="TWT78111.1"/>
    <property type="molecule type" value="Genomic_DNA"/>
</dbReference>
<dbReference type="OrthoDB" id="179940at2"/>